<evidence type="ECO:0000313" key="3">
    <source>
        <dbReference type="Proteomes" id="UP001161757"/>
    </source>
</evidence>
<reference evidence="2" key="1">
    <citation type="submission" date="2023-01" db="EMBL/GenBank/DDBJ databases">
        <title>Exophiala dermititidis isolated from Cystic Fibrosis Patient.</title>
        <authorList>
            <person name="Kurbessoian T."/>
            <person name="Crocker A."/>
            <person name="Murante D."/>
            <person name="Hogan D.A."/>
            <person name="Stajich J.E."/>
        </authorList>
    </citation>
    <scope>NUCLEOTIDE SEQUENCE</scope>
    <source>
        <strain evidence="2">Ex8</strain>
    </source>
</reference>
<gene>
    <name evidence="2" type="ORF">HRR80_000789</name>
</gene>
<proteinExistence type="predicted"/>
<dbReference type="AlphaFoldDB" id="A0AAN6IYM2"/>
<dbReference type="Proteomes" id="UP001161757">
    <property type="component" value="Unassembled WGS sequence"/>
</dbReference>
<evidence type="ECO:0000256" key="1">
    <source>
        <dbReference type="SAM" id="MobiDB-lite"/>
    </source>
</evidence>
<feature type="region of interest" description="Disordered" evidence="1">
    <location>
        <begin position="29"/>
        <end position="80"/>
    </location>
</feature>
<accession>A0AAN6IYM2</accession>
<protein>
    <submittedName>
        <fullName evidence="2">Uncharacterized protein</fullName>
    </submittedName>
</protein>
<dbReference type="EMBL" id="JAJGCB010000001">
    <property type="protein sequence ID" value="KAJ8996044.1"/>
    <property type="molecule type" value="Genomic_DNA"/>
</dbReference>
<organism evidence="2 3">
    <name type="scientific">Exophiala dermatitidis</name>
    <name type="common">Black yeast-like fungus</name>
    <name type="synonym">Wangiella dermatitidis</name>
    <dbReference type="NCBI Taxonomy" id="5970"/>
    <lineage>
        <taxon>Eukaryota</taxon>
        <taxon>Fungi</taxon>
        <taxon>Dikarya</taxon>
        <taxon>Ascomycota</taxon>
        <taxon>Pezizomycotina</taxon>
        <taxon>Eurotiomycetes</taxon>
        <taxon>Chaetothyriomycetidae</taxon>
        <taxon>Chaetothyriales</taxon>
        <taxon>Herpotrichiellaceae</taxon>
        <taxon>Exophiala</taxon>
    </lineage>
</organism>
<name>A0AAN6IYM2_EXODE</name>
<feature type="compositionally biased region" description="Polar residues" evidence="1">
    <location>
        <begin position="45"/>
        <end position="58"/>
    </location>
</feature>
<comment type="caution">
    <text evidence="2">The sequence shown here is derived from an EMBL/GenBank/DDBJ whole genome shotgun (WGS) entry which is preliminary data.</text>
</comment>
<sequence length="132" mass="14280">MSTGPCGSVHLGYRDVGVLNGRTTQVVSDYCRRNTRTRRRDLGSPTMQSPSRSSQTPDSAPFPMPSLTGQAVQVGQREGETRTCSAFGTNKMLHNMDDKSDPSATGDGRGQFEALVWSANFLAQIAPLTPEM</sequence>
<evidence type="ECO:0000313" key="2">
    <source>
        <dbReference type="EMBL" id="KAJ8996044.1"/>
    </source>
</evidence>